<evidence type="ECO:0000313" key="11">
    <source>
        <dbReference type="EMBL" id="CUG44509.1"/>
    </source>
</evidence>
<evidence type="ECO:0000256" key="1">
    <source>
        <dbReference type="ARBA" id="ARBA00004477"/>
    </source>
</evidence>
<evidence type="ECO:0000256" key="6">
    <source>
        <dbReference type="ARBA" id="ARBA00022989"/>
    </source>
</evidence>
<dbReference type="GO" id="GO:0016125">
    <property type="term" value="P:sterol metabolic process"/>
    <property type="evidence" value="ECO:0007669"/>
    <property type="project" value="UniProtKB-UniRule"/>
</dbReference>
<evidence type="ECO:0000313" key="12">
    <source>
        <dbReference type="Proteomes" id="UP000051952"/>
    </source>
</evidence>
<gene>
    <name evidence="11" type="ORF">BSAL_79565</name>
</gene>
<organism evidence="11 12">
    <name type="scientific">Bodo saltans</name>
    <name type="common">Flagellated protozoan</name>
    <dbReference type="NCBI Taxonomy" id="75058"/>
    <lineage>
        <taxon>Eukaryota</taxon>
        <taxon>Discoba</taxon>
        <taxon>Euglenozoa</taxon>
        <taxon>Kinetoplastea</taxon>
        <taxon>Metakinetoplastina</taxon>
        <taxon>Eubodonida</taxon>
        <taxon>Bodonidae</taxon>
        <taxon>Bodo</taxon>
    </lineage>
</organism>
<keyword evidence="3 10" id="KW-0813">Transport</keyword>
<keyword evidence="10" id="KW-0746">Sphingolipid metabolism</keyword>
<keyword evidence="7 10" id="KW-0445">Lipid transport</keyword>
<dbReference type="InterPro" id="IPR007290">
    <property type="entry name" value="Arv1"/>
</dbReference>
<dbReference type="PANTHER" id="PTHR14467">
    <property type="entry name" value="ARV1"/>
    <property type="match status" value="1"/>
</dbReference>
<dbReference type="Proteomes" id="UP000051952">
    <property type="component" value="Unassembled WGS sequence"/>
</dbReference>
<dbReference type="AlphaFoldDB" id="A0A0S4J0J7"/>
<dbReference type="GO" id="GO:0097036">
    <property type="term" value="P:regulation of plasma membrane sterol distribution"/>
    <property type="evidence" value="ECO:0007669"/>
    <property type="project" value="UniProtKB-UniRule"/>
</dbReference>
<comment type="function">
    <text evidence="10">Regulates also the sphingolipid metabolism.</text>
</comment>
<keyword evidence="12" id="KW-1185">Reference proteome</keyword>
<dbReference type="GO" id="GO:0032541">
    <property type="term" value="C:cortical endoplasmic reticulum"/>
    <property type="evidence" value="ECO:0007669"/>
    <property type="project" value="TreeGrafter"/>
</dbReference>
<evidence type="ECO:0000256" key="10">
    <source>
        <dbReference type="RuleBase" id="RU368065"/>
    </source>
</evidence>
<evidence type="ECO:0000256" key="3">
    <source>
        <dbReference type="ARBA" id="ARBA00022448"/>
    </source>
</evidence>
<dbReference type="GO" id="GO:0032366">
    <property type="term" value="P:intracellular sterol transport"/>
    <property type="evidence" value="ECO:0007669"/>
    <property type="project" value="UniProtKB-UniRule"/>
</dbReference>
<comment type="similarity">
    <text evidence="2 10">Belongs to the ARV1 family.</text>
</comment>
<keyword evidence="5 10" id="KW-0256">Endoplasmic reticulum</keyword>
<keyword evidence="8 10" id="KW-0443">Lipid metabolism</keyword>
<comment type="function">
    <text evidence="10">Mediator of sterol homeostasis involved in sterol uptake, trafficking and distribution into membranes.</text>
</comment>
<feature type="transmembrane region" description="Helical" evidence="10">
    <location>
        <begin position="139"/>
        <end position="160"/>
    </location>
</feature>
<keyword evidence="9 10" id="KW-0472">Membrane</keyword>
<evidence type="ECO:0000256" key="9">
    <source>
        <dbReference type="ARBA" id="ARBA00023136"/>
    </source>
</evidence>
<evidence type="ECO:0000256" key="4">
    <source>
        <dbReference type="ARBA" id="ARBA00022692"/>
    </source>
</evidence>
<dbReference type="GO" id="GO:0005789">
    <property type="term" value="C:endoplasmic reticulum membrane"/>
    <property type="evidence" value="ECO:0007669"/>
    <property type="project" value="UniProtKB-SubCell"/>
</dbReference>
<proteinExistence type="inferred from homology"/>
<evidence type="ECO:0000256" key="8">
    <source>
        <dbReference type="ARBA" id="ARBA00023098"/>
    </source>
</evidence>
<accession>A0A0S4J0J7</accession>
<name>A0A0S4J0J7_BODSA</name>
<dbReference type="EMBL" id="CYKH01000813">
    <property type="protein sequence ID" value="CUG44509.1"/>
    <property type="molecule type" value="Genomic_DNA"/>
</dbReference>
<dbReference type="OrthoDB" id="2192830at2759"/>
<protein>
    <recommendedName>
        <fullName evidence="10">Protein ARV</fullName>
    </recommendedName>
</protein>
<keyword evidence="4 10" id="KW-0812">Transmembrane</keyword>
<comment type="subcellular location">
    <subcellularLocation>
        <location evidence="1 10">Endoplasmic reticulum membrane</location>
        <topology evidence="1 10">Multi-pass membrane protein</topology>
    </subcellularLocation>
</comment>
<feature type="transmembrane region" description="Helical" evidence="10">
    <location>
        <begin position="236"/>
        <end position="253"/>
    </location>
</feature>
<dbReference type="VEuPathDB" id="TriTrypDB:BSAL_79565"/>
<dbReference type="Pfam" id="PF04161">
    <property type="entry name" value="Arv1"/>
    <property type="match status" value="1"/>
</dbReference>
<evidence type="ECO:0000256" key="7">
    <source>
        <dbReference type="ARBA" id="ARBA00023055"/>
    </source>
</evidence>
<evidence type="ECO:0000256" key="2">
    <source>
        <dbReference type="ARBA" id="ARBA00009187"/>
    </source>
</evidence>
<dbReference type="GO" id="GO:0005794">
    <property type="term" value="C:Golgi apparatus"/>
    <property type="evidence" value="ECO:0007669"/>
    <property type="project" value="TreeGrafter"/>
</dbReference>
<reference evidence="12" key="1">
    <citation type="submission" date="2015-09" db="EMBL/GenBank/DDBJ databases">
        <authorList>
            <consortium name="Pathogen Informatics"/>
        </authorList>
    </citation>
    <scope>NUCLEOTIDE SEQUENCE [LARGE SCALE GENOMIC DNA]</scope>
    <source>
        <strain evidence="12">Lake Konstanz</strain>
    </source>
</reference>
<dbReference type="PANTHER" id="PTHR14467:SF0">
    <property type="entry name" value="PROTEIN ARV1"/>
    <property type="match status" value="1"/>
</dbReference>
<evidence type="ECO:0000256" key="5">
    <source>
        <dbReference type="ARBA" id="ARBA00022824"/>
    </source>
</evidence>
<keyword evidence="6 10" id="KW-1133">Transmembrane helix</keyword>
<feature type="transmembrane region" description="Helical" evidence="10">
    <location>
        <begin position="207"/>
        <end position="224"/>
    </location>
</feature>
<dbReference type="GO" id="GO:0006665">
    <property type="term" value="P:sphingolipid metabolic process"/>
    <property type="evidence" value="ECO:0007669"/>
    <property type="project" value="UniProtKB-UniRule"/>
</dbReference>
<dbReference type="OMA" id="MAWSHIV"/>
<sequence length="275" mass="30397">MPRCTNCDSHVAELVRTEQGVLVVVRCSHCDTQCDPYLELVGVQKCLDVFLLRKMAWSHIVHNLKDAWRVLVPLVFLCVVLETYTAEVIESYSQLLRVGGSGTSLTEEGFWQHPTLKIVDNLQPARNGLVIHLGAMCEAYLYGLLEYIFVTLTITWGCSWSAMVGGGGSDGANNDAEMRRVLGKSFSATAVLWSVKLVFALFLLWDIPLYLVVAVDALSILWLLRAVRTIAPRSTVTSSLIVCALAVGARFGFRGVTRWCPLYLTADLLMGTIPL</sequence>